<feature type="domain" description="Acyl-CoA oxidase/dehydrogenase middle" evidence="7">
    <location>
        <begin position="109"/>
        <end position="199"/>
    </location>
</feature>
<dbReference type="PANTHER" id="PTHR43831:SF1">
    <property type="entry name" value="ISOBUTYRYL-COA DEHYDROGENASE, MITOCHONDRIAL"/>
    <property type="match status" value="1"/>
</dbReference>
<dbReference type="Pfam" id="PF02770">
    <property type="entry name" value="Acyl-CoA_dh_M"/>
    <property type="match status" value="1"/>
</dbReference>
<dbReference type="InterPro" id="IPR013786">
    <property type="entry name" value="AcylCoA_DH/ox_N"/>
</dbReference>
<protein>
    <submittedName>
        <fullName evidence="9">Acyl-CoA/acyl-ACP dehydrogenase</fullName>
    </submittedName>
</protein>
<proteinExistence type="inferred from homology"/>
<gene>
    <name evidence="9" type="ORF">GXW79_04395</name>
</gene>
<comment type="cofactor">
    <cofactor evidence="1 5">
        <name>FAD</name>
        <dbReference type="ChEBI" id="CHEBI:57692"/>
    </cofactor>
</comment>
<dbReference type="Gene3D" id="1.20.140.10">
    <property type="entry name" value="Butyryl-CoA Dehydrogenase, subunit A, domain 3"/>
    <property type="match status" value="1"/>
</dbReference>
<keyword evidence="10" id="KW-1185">Reference proteome</keyword>
<organism evidence="9 10">
    <name type="scientific">Plastoroseomonas arctica</name>
    <dbReference type="NCBI Taxonomy" id="1509237"/>
    <lineage>
        <taxon>Bacteria</taxon>
        <taxon>Pseudomonadati</taxon>
        <taxon>Pseudomonadota</taxon>
        <taxon>Alphaproteobacteria</taxon>
        <taxon>Acetobacterales</taxon>
        <taxon>Acetobacteraceae</taxon>
        <taxon>Plastoroseomonas</taxon>
    </lineage>
</organism>
<dbReference type="GO" id="GO:0016627">
    <property type="term" value="F:oxidoreductase activity, acting on the CH-CH group of donors"/>
    <property type="evidence" value="ECO:0007669"/>
    <property type="project" value="InterPro"/>
</dbReference>
<keyword evidence="4 5" id="KW-0274">FAD</keyword>
<dbReference type="CDD" id="cd00567">
    <property type="entry name" value="ACAD"/>
    <property type="match status" value="1"/>
</dbReference>
<dbReference type="GO" id="GO:0050660">
    <property type="term" value="F:flavin adenine dinucleotide binding"/>
    <property type="evidence" value="ECO:0007669"/>
    <property type="project" value="InterPro"/>
</dbReference>
<dbReference type="InterPro" id="IPR006091">
    <property type="entry name" value="Acyl-CoA_Oxase/DH_mid-dom"/>
</dbReference>
<dbReference type="Proteomes" id="UP001196068">
    <property type="component" value="Unassembled WGS sequence"/>
</dbReference>
<evidence type="ECO:0000259" key="7">
    <source>
        <dbReference type="Pfam" id="PF02770"/>
    </source>
</evidence>
<feature type="domain" description="Acyl-CoA dehydrogenase/oxidase C-terminal" evidence="6">
    <location>
        <begin position="227"/>
        <end position="348"/>
    </location>
</feature>
<dbReference type="InterPro" id="IPR036250">
    <property type="entry name" value="AcylCo_DH-like_C"/>
</dbReference>
<dbReference type="AlphaFoldDB" id="A0AAF1JV31"/>
<feature type="domain" description="Acyl-CoA dehydrogenase/oxidase N-terminal" evidence="8">
    <location>
        <begin position="5"/>
        <end position="72"/>
    </location>
</feature>
<evidence type="ECO:0000256" key="1">
    <source>
        <dbReference type="ARBA" id="ARBA00001974"/>
    </source>
</evidence>
<dbReference type="SUPFAM" id="SSF56645">
    <property type="entry name" value="Acyl-CoA dehydrogenase NM domain-like"/>
    <property type="match status" value="1"/>
</dbReference>
<dbReference type="Pfam" id="PF02771">
    <property type="entry name" value="Acyl-CoA_dh_N"/>
    <property type="match status" value="1"/>
</dbReference>
<evidence type="ECO:0000256" key="5">
    <source>
        <dbReference type="RuleBase" id="RU362125"/>
    </source>
</evidence>
<sequence length="371" mass="39107">MLAAIAEEAALRDRDARFPTAAMARLHRAGVLALTVPIGLGGGSAGLAIAAGAVRQVGQACPATALILAMQLGKHAALARDEAVPAALRERIGAEAVSEGALINALRVEPELGSPTRGGLPATTAWRTEGGWRLSGHKRYVTGSTGLRWMDVLARTDEDPPRLGRFFVTAETRGITIRETWNHLGLRASGSHDVIFKDVFIPDDQAVGLAPAPLFRGNDAEQAIWNALLIGAVYSGVAHAARRWIIGFLRTRKPTGLGAPLATLDGVQEKVGAIEGLLSVNARVTEAMAAATDAGRTPAASEAALAKVTLAENAIRAVEIAVSLAGNHGHDRAHPLERHWRDVQCARVHVPNEDSARRLAGRQALQQEGVP</sequence>
<evidence type="ECO:0000256" key="4">
    <source>
        <dbReference type="ARBA" id="ARBA00022827"/>
    </source>
</evidence>
<dbReference type="Gene3D" id="1.10.540.10">
    <property type="entry name" value="Acyl-CoA dehydrogenase/oxidase, N-terminal domain"/>
    <property type="match status" value="1"/>
</dbReference>
<dbReference type="EMBL" id="JAAEDH010000003">
    <property type="protein sequence ID" value="MBR0654316.1"/>
    <property type="molecule type" value="Genomic_DNA"/>
</dbReference>
<dbReference type="InterPro" id="IPR009100">
    <property type="entry name" value="AcylCoA_DH/oxidase_NM_dom_sf"/>
</dbReference>
<dbReference type="Gene3D" id="2.40.110.10">
    <property type="entry name" value="Butyryl-CoA Dehydrogenase, subunit A, domain 2"/>
    <property type="match status" value="1"/>
</dbReference>
<comment type="caution">
    <text evidence="9">The sequence shown here is derived from an EMBL/GenBank/DDBJ whole genome shotgun (WGS) entry which is preliminary data.</text>
</comment>
<reference evidence="9" key="1">
    <citation type="submission" date="2020-01" db="EMBL/GenBank/DDBJ databases">
        <authorList>
            <person name="Rat A."/>
        </authorList>
    </citation>
    <scope>NUCLEOTIDE SEQUENCE</scope>
    <source>
        <strain evidence="9">LMG 28251</strain>
    </source>
</reference>
<dbReference type="InterPro" id="IPR046373">
    <property type="entry name" value="Acyl-CoA_Oxase/DH_mid-dom_sf"/>
</dbReference>
<evidence type="ECO:0000256" key="3">
    <source>
        <dbReference type="ARBA" id="ARBA00022630"/>
    </source>
</evidence>
<dbReference type="SUPFAM" id="SSF47203">
    <property type="entry name" value="Acyl-CoA dehydrogenase C-terminal domain-like"/>
    <property type="match status" value="1"/>
</dbReference>
<keyword evidence="3 5" id="KW-0285">Flavoprotein</keyword>
<comment type="similarity">
    <text evidence="2 5">Belongs to the acyl-CoA dehydrogenase family.</text>
</comment>
<evidence type="ECO:0000259" key="8">
    <source>
        <dbReference type="Pfam" id="PF02771"/>
    </source>
</evidence>
<keyword evidence="5" id="KW-0560">Oxidoreductase</keyword>
<evidence type="ECO:0000259" key="6">
    <source>
        <dbReference type="Pfam" id="PF00441"/>
    </source>
</evidence>
<dbReference type="PIRSF" id="PIRSF016578">
    <property type="entry name" value="HsaA"/>
    <property type="match status" value="1"/>
</dbReference>
<evidence type="ECO:0000256" key="2">
    <source>
        <dbReference type="ARBA" id="ARBA00009347"/>
    </source>
</evidence>
<accession>A0AAF1JV31</accession>
<dbReference type="InterPro" id="IPR009075">
    <property type="entry name" value="AcylCo_DH/oxidase_C"/>
</dbReference>
<evidence type="ECO:0000313" key="10">
    <source>
        <dbReference type="Proteomes" id="UP001196068"/>
    </source>
</evidence>
<name>A0AAF1JV31_9PROT</name>
<dbReference type="Pfam" id="PF00441">
    <property type="entry name" value="Acyl-CoA_dh_1"/>
    <property type="match status" value="1"/>
</dbReference>
<evidence type="ECO:0000313" key="9">
    <source>
        <dbReference type="EMBL" id="MBR0654316.1"/>
    </source>
</evidence>
<reference evidence="9" key="2">
    <citation type="journal article" date="2021" name="Syst. Appl. Microbiol.">
        <title>Roseomonas hellenica sp. nov., isolated from roots of wild-growing Alkanna tinctoria.</title>
        <authorList>
            <person name="Rat A."/>
            <person name="Naranjo H.D."/>
            <person name="Lebbe L."/>
            <person name="Cnockaert M."/>
            <person name="Krigas N."/>
            <person name="Grigoriadou K."/>
            <person name="Maloupa E."/>
            <person name="Willems A."/>
        </authorList>
    </citation>
    <scope>NUCLEOTIDE SEQUENCE</scope>
    <source>
        <strain evidence="9">LMG 28251</strain>
    </source>
</reference>
<dbReference type="PANTHER" id="PTHR43831">
    <property type="entry name" value="ISOBUTYRYL-COA DEHYDROGENASE"/>
    <property type="match status" value="1"/>
</dbReference>
<dbReference type="InterPro" id="IPR037069">
    <property type="entry name" value="AcylCoA_DH/ox_N_sf"/>
</dbReference>
<dbReference type="InterPro" id="IPR052547">
    <property type="entry name" value="Mito_Isobutyryl-CoADH"/>
</dbReference>